<evidence type="ECO:0000313" key="1">
    <source>
        <dbReference type="EMBL" id="CDR33711.1"/>
    </source>
</evidence>
<gene>
    <name evidence="1" type="ORF">CSEC_0883</name>
</gene>
<proteinExistence type="predicted"/>
<name>A0A090CYS3_9BACT</name>
<reference evidence="1" key="2">
    <citation type="submission" date="2014-09" db="EMBL/GenBank/DDBJ databases">
        <title>Criblamydia sequanensis harbors a mega-plasmid encoding arsenite resistance.</title>
        <authorList>
            <person name="Bertelli C."/>
            <person name="Goesmann A."/>
            <person name="Greub G."/>
        </authorList>
    </citation>
    <scope>NUCLEOTIDE SEQUENCE [LARGE SCALE GENOMIC DNA]</scope>
    <source>
        <strain evidence="1">CRIB-18</strain>
    </source>
</reference>
<keyword evidence="2" id="KW-1185">Reference proteome</keyword>
<accession>A0A090CYS3</accession>
<dbReference type="Proteomes" id="UP000031552">
    <property type="component" value="Unassembled WGS sequence"/>
</dbReference>
<evidence type="ECO:0000313" key="2">
    <source>
        <dbReference type="Proteomes" id="UP000031552"/>
    </source>
</evidence>
<sequence length="74" mass="8547">MLFYVLWFHPHFDKRKEDTDKVSDITIEIFFEERSISCSPIKFQTSCGKGVSEREACIKDPGINKESLAYSILA</sequence>
<protein>
    <submittedName>
        <fullName evidence="1">Uncharacterized protein</fullName>
    </submittedName>
</protein>
<comment type="caution">
    <text evidence="1">The sequence shown here is derived from an EMBL/GenBank/DDBJ whole genome shotgun (WGS) entry which is preliminary data.</text>
</comment>
<reference evidence="1" key="1">
    <citation type="submission" date="2013-12" db="EMBL/GenBank/DDBJ databases">
        <authorList>
            <person name="Linke B."/>
        </authorList>
    </citation>
    <scope>NUCLEOTIDE SEQUENCE [LARGE SCALE GENOMIC DNA]</scope>
    <source>
        <strain evidence="1">CRIB-18</strain>
    </source>
</reference>
<organism evidence="1 2">
    <name type="scientific">Candidatus Criblamydia sequanensis CRIB-18</name>
    <dbReference type="NCBI Taxonomy" id="1437425"/>
    <lineage>
        <taxon>Bacteria</taxon>
        <taxon>Pseudomonadati</taxon>
        <taxon>Chlamydiota</taxon>
        <taxon>Chlamydiia</taxon>
        <taxon>Parachlamydiales</taxon>
        <taxon>Candidatus Criblamydiaceae</taxon>
        <taxon>Candidatus Criblamydia</taxon>
    </lineage>
</organism>
<dbReference type="AlphaFoldDB" id="A0A090CYS3"/>
<dbReference type="EMBL" id="CCEJ010000003">
    <property type="protein sequence ID" value="CDR33711.1"/>
    <property type="molecule type" value="Genomic_DNA"/>
</dbReference>